<feature type="compositionally biased region" description="Polar residues" evidence="1">
    <location>
        <begin position="9"/>
        <end position="18"/>
    </location>
</feature>
<feature type="region of interest" description="Disordered" evidence="1">
    <location>
        <begin position="1"/>
        <end position="22"/>
    </location>
</feature>
<evidence type="ECO:0000256" key="1">
    <source>
        <dbReference type="SAM" id="MobiDB-lite"/>
    </source>
</evidence>
<dbReference type="Proteomes" id="UP001147695">
    <property type="component" value="Unassembled WGS sequence"/>
</dbReference>
<dbReference type="AlphaFoldDB" id="A0A9W9Q5Z4"/>
<reference evidence="2" key="1">
    <citation type="submission" date="2022-12" db="EMBL/GenBank/DDBJ databases">
        <authorList>
            <person name="Petersen C."/>
        </authorList>
    </citation>
    <scope>NUCLEOTIDE SEQUENCE</scope>
    <source>
        <strain evidence="2">IBT 35673</strain>
    </source>
</reference>
<protein>
    <submittedName>
        <fullName evidence="2">Uncharacterized protein</fullName>
    </submittedName>
</protein>
<dbReference type="InterPro" id="IPR053157">
    <property type="entry name" value="Sterol_Uptake_Regulator"/>
</dbReference>
<accession>A0A9W9Q5Z4</accession>
<dbReference type="PANTHER" id="PTHR47784:SF5">
    <property type="entry name" value="STEROL UPTAKE CONTROL PROTEIN 2"/>
    <property type="match status" value="1"/>
</dbReference>
<sequence length="354" mass="39243">MDALAASKGESSAMSNGQPVAIVPNDKRNWDASLSHLPPAEEQAISATLDMEQLQLVLQWIQHTHRFLARNEQTRKVWEIAVLEEGLKAPFLMHGILGVSALHLSCSNNSEQARWLSVAISHKNIALSMFSEQLSNIDQSNAKAMVGFAGLVVVFGLGSALTPGTDSGPSLGSLLEIFTLSRGVQTVVNEEFQFLLQSNFAPLFNATPPDVPIPEHLLNAFDYLIELNNQLGLECDNHDATSYKQSIDVLRDLSAFTLAQPTTMTLMGGWAIRLLPKFMDALIRHDPFALVVLAHFCGLLDMAHENWCVGPWGSVVLDEIHRLLPSEWKQRIKWPIKQIRRTQNIQSNGLILQK</sequence>
<comment type="caution">
    <text evidence="2">The sequence shown here is derived from an EMBL/GenBank/DDBJ whole genome shotgun (WGS) entry which is preliminary data.</text>
</comment>
<dbReference type="PANTHER" id="PTHR47784">
    <property type="entry name" value="STEROL UPTAKE CONTROL PROTEIN 2"/>
    <property type="match status" value="1"/>
</dbReference>
<dbReference type="GO" id="GO:0001228">
    <property type="term" value="F:DNA-binding transcription activator activity, RNA polymerase II-specific"/>
    <property type="evidence" value="ECO:0007669"/>
    <property type="project" value="TreeGrafter"/>
</dbReference>
<evidence type="ECO:0000313" key="2">
    <source>
        <dbReference type="EMBL" id="KAJ5327676.1"/>
    </source>
</evidence>
<gene>
    <name evidence="2" type="ORF">N7452_008066</name>
</gene>
<name>A0A9W9Q5Z4_PENBR</name>
<evidence type="ECO:0000313" key="3">
    <source>
        <dbReference type="Proteomes" id="UP001147695"/>
    </source>
</evidence>
<proteinExistence type="predicted"/>
<reference evidence="2" key="2">
    <citation type="journal article" date="2023" name="IMA Fungus">
        <title>Comparative genomic study of the Penicillium genus elucidates a diverse pangenome and 15 lateral gene transfer events.</title>
        <authorList>
            <person name="Petersen C."/>
            <person name="Sorensen T."/>
            <person name="Nielsen M.R."/>
            <person name="Sondergaard T.E."/>
            <person name="Sorensen J.L."/>
            <person name="Fitzpatrick D.A."/>
            <person name="Frisvad J.C."/>
            <person name="Nielsen K.L."/>
        </authorList>
    </citation>
    <scope>NUCLEOTIDE SEQUENCE</scope>
    <source>
        <strain evidence="2">IBT 35673</strain>
    </source>
</reference>
<organism evidence="2 3">
    <name type="scientific">Penicillium brevicompactum</name>
    <dbReference type="NCBI Taxonomy" id="5074"/>
    <lineage>
        <taxon>Eukaryota</taxon>
        <taxon>Fungi</taxon>
        <taxon>Dikarya</taxon>
        <taxon>Ascomycota</taxon>
        <taxon>Pezizomycotina</taxon>
        <taxon>Eurotiomycetes</taxon>
        <taxon>Eurotiomycetidae</taxon>
        <taxon>Eurotiales</taxon>
        <taxon>Aspergillaceae</taxon>
        <taxon>Penicillium</taxon>
    </lineage>
</organism>
<dbReference type="InterPro" id="IPR021858">
    <property type="entry name" value="Fun_TF"/>
</dbReference>
<dbReference type="Pfam" id="PF11951">
    <property type="entry name" value="Fungal_trans_2"/>
    <property type="match status" value="1"/>
</dbReference>
<dbReference type="EMBL" id="JAPZBQ010000005">
    <property type="protein sequence ID" value="KAJ5327676.1"/>
    <property type="molecule type" value="Genomic_DNA"/>
</dbReference>